<dbReference type="GO" id="GO:0003910">
    <property type="term" value="F:DNA ligase (ATP) activity"/>
    <property type="evidence" value="ECO:0007669"/>
    <property type="project" value="InterPro"/>
</dbReference>
<dbReference type="InterPro" id="IPR012310">
    <property type="entry name" value="DNA_ligase_ATP-dep_cent"/>
</dbReference>
<dbReference type="OrthoDB" id="9770771at2"/>
<organism evidence="2 3">
    <name type="scientific">Kribbella antiqua</name>
    <dbReference type="NCBI Taxonomy" id="2512217"/>
    <lineage>
        <taxon>Bacteria</taxon>
        <taxon>Bacillati</taxon>
        <taxon>Actinomycetota</taxon>
        <taxon>Actinomycetes</taxon>
        <taxon>Propionibacteriales</taxon>
        <taxon>Kribbellaceae</taxon>
        <taxon>Kribbella</taxon>
    </lineage>
</organism>
<dbReference type="GO" id="GO:0006281">
    <property type="term" value="P:DNA repair"/>
    <property type="evidence" value="ECO:0007669"/>
    <property type="project" value="InterPro"/>
</dbReference>
<protein>
    <submittedName>
        <fullName evidence="2">ATP dependent DNA ligase-like protein</fullName>
    </submittedName>
</protein>
<dbReference type="Gene3D" id="3.30.470.30">
    <property type="entry name" value="DNA ligase/mRNA capping enzyme"/>
    <property type="match status" value="1"/>
</dbReference>
<proteinExistence type="predicted"/>
<dbReference type="Proteomes" id="UP000295573">
    <property type="component" value="Unassembled WGS sequence"/>
</dbReference>
<name>A0A4R2II09_9ACTN</name>
<feature type="domain" description="ATP-dependent DNA ligase family profile" evidence="1">
    <location>
        <begin position="9"/>
        <end position="120"/>
    </location>
</feature>
<evidence type="ECO:0000259" key="1">
    <source>
        <dbReference type="Pfam" id="PF01068"/>
    </source>
</evidence>
<keyword evidence="2" id="KW-0436">Ligase</keyword>
<evidence type="ECO:0000313" key="3">
    <source>
        <dbReference type="Proteomes" id="UP000295573"/>
    </source>
</evidence>
<keyword evidence="3" id="KW-1185">Reference proteome</keyword>
<dbReference type="GO" id="GO:0006310">
    <property type="term" value="P:DNA recombination"/>
    <property type="evidence" value="ECO:0007669"/>
    <property type="project" value="InterPro"/>
</dbReference>
<gene>
    <name evidence="2" type="ORF">EV646_114179</name>
</gene>
<dbReference type="GO" id="GO:0005524">
    <property type="term" value="F:ATP binding"/>
    <property type="evidence" value="ECO:0007669"/>
    <property type="project" value="InterPro"/>
</dbReference>
<accession>A0A4R2II09</accession>
<reference evidence="2 3" key="1">
    <citation type="journal article" date="2015" name="Stand. Genomic Sci.">
        <title>Genomic Encyclopedia of Bacterial and Archaeal Type Strains, Phase III: the genomes of soil and plant-associated and newly described type strains.</title>
        <authorList>
            <person name="Whitman W.B."/>
            <person name="Woyke T."/>
            <person name="Klenk H.P."/>
            <person name="Zhou Y."/>
            <person name="Lilburn T.G."/>
            <person name="Beck B.J."/>
            <person name="De Vos P."/>
            <person name="Vandamme P."/>
            <person name="Eisen J.A."/>
            <person name="Garrity G."/>
            <person name="Hugenholtz P."/>
            <person name="Kyrpides N.C."/>
        </authorList>
    </citation>
    <scope>NUCLEOTIDE SEQUENCE [LARGE SCALE GENOMIC DNA]</scope>
    <source>
        <strain evidence="2 3">VKM Ac-2541</strain>
    </source>
</reference>
<dbReference type="SUPFAM" id="SSF56091">
    <property type="entry name" value="DNA ligase/mRNA capping enzyme, catalytic domain"/>
    <property type="match status" value="1"/>
</dbReference>
<sequence>MVILLDGKLSFDALQRRLVTAPSNARKLVAEVPASYVAFDVLAAAGVDLRTQRWTVRRGRLEKLASNWAAGPLQLSPVTDSLDEAQERFDVLPDAMGIEGLVVKGAATRYIGGRRGWVKVNSVGVAVFYEFTRRTYDQDSSRSRGA</sequence>
<evidence type="ECO:0000313" key="2">
    <source>
        <dbReference type="EMBL" id="TCO42355.1"/>
    </source>
</evidence>
<dbReference type="EMBL" id="SLWR01000014">
    <property type="protein sequence ID" value="TCO42355.1"/>
    <property type="molecule type" value="Genomic_DNA"/>
</dbReference>
<dbReference type="AlphaFoldDB" id="A0A4R2II09"/>
<comment type="caution">
    <text evidence="2">The sequence shown here is derived from an EMBL/GenBank/DDBJ whole genome shotgun (WGS) entry which is preliminary data.</text>
</comment>
<dbReference type="Pfam" id="PF01068">
    <property type="entry name" value="DNA_ligase_A_M"/>
    <property type="match status" value="1"/>
</dbReference>